<reference evidence="1" key="1">
    <citation type="submission" date="2021-06" db="EMBL/GenBank/DDBJ databases">
        <authorList>
            <person name="Kallberg Y."/>
            <person name="Tangrot J."/>
            <person name="Rosling A."/>
        </authorList>
    </citation>
    <scope>NUCLEOTIDE SEQUENCE</scope>
    <source>
        <strain evidence="1">MA461A</strain>
    </source>
</reference>
<dbReference type="EMBL" id="CAJVQC010080137">
    <property type="protein sequence ID" value="CAG8817737.1"/>
    <property type="molecule type" value="Genomic_DNA"/>
</dbReference>
<feature type="non-terminal residue" evidence="1">
    <location>
        <position position="64"/>
    </location>
</feature>
<dbReference type="Proteomes" id="UP000789920">
    <property type="component" value="Unassembled WGS sequence"/>
</dbReference>
<sequence length="64" mass="7442">DNLSLFDDDNPSLLFKDSNNSLLFEDNDNFNTSSSLLTENDNNPNIKWGFEYQIFYNDKDPNDS</sequence>
<gene>
    <name evidence="1" type="ORF">RPERSI_LOCUS24759</name>
</gene>
<protein>
    <submittedName>
        <fullName evidence="1">33729_t:CDS:1</fullName>
    </submittedName>
</protein>
<keyword evidence="2" id="KW-1185">Reference proteome</keyword>
<accession>A0ACA9RZR1</accession>
<name>A0ACA9RZR1_9GLOM</name>
<proteinExistence type="predicted"/>
<organism evidence="1 2">
    <name type="scientific">Racocetra persica</name>
    <dbReference type="NCBI Taxonomy" id="160502"/>
    <lineage>
        <taxon>Eukaryota</taxon>
        <taxon>Fungi</taxon>
        <taxon>Fungi incertae sedis</taxon>
        <taxon>Mucoromycota</taxon>
        <taxon>Glomeromycotina</taxon>
        <taxon>Glomeromycetes</taxon>
        <taxon>Diversisporales</taxon>
        <taxon>Gigasporaceae</taxon>
        <taxon>Racocetra</taxon>
    </lineage>
</organism>
<evidence type="ECO:0000313" key="1">
    <source>
        <dbReference type="EMBL" id="CAG8817737.1"/>
    </source>
</evidence>
<comment type="caution">
    <text evidence="1">The sequence shown here is derived from an EMBL/GenBank/DDBJ whole genome shotgun (WGS) entry which is preliminary data.</text>
</comment>
<feature type="non-terminal residue" evidence="1">
    <location>
        <position position="1"/>
    </location>
</feature>
<evidence type="ECO:0000313" key="2">
    <source>
        <dbReference type="Proteomes" id="UP000789920"/>
    </source>
</evidence>